<evidence type="ECO:0000313" key="1">
    <source>
        <dbReference type="Ensembl" id="ENSSCAP00000023178.1"/>
    </source>
</evidence>
<dbReference type="Proteomes" id="UP000694409">
    <property type="component" value="Unassembled WGS sequence"/>
</dbReference>
<sequence>AVARGRRSLCQNVACCLQFTDLQYQTVQLARCNCCTDGRSAWGRLPCTGSPPQCPVEGMGKAERKPCSSVSVTRVFLPSTALLLILNSTV</sequence>
<reference evidence="1" key="2">
    <citation type="submission" date="2025-09" db="UniProtKB">
        <authorList>
            <consortium name="Ensembl"/>
        </authorList>
    </citation>
    <scope>IDENTIFICATION</scope>
</reference>
<evidence type="ECO:0000313" key="2">
    <source>
        <dbReference type="Proteomes" id="UP000694409"/>
    </source>
</evidence>
<reference evidence="1" key="1">
    <citation type="submission" date="2025-08" db="UniProtKB">
        <authorList>
            <consortium name="Ensembl"/>
        </authorList>
    </citation>
    <scope>IDENTIFICATION</scope>
</reference>
<dbReference type="AlphaFoldDB" id="A0A8C9UIH9"/>
<accession>A0A8C9UIH9</accession>
<name>A0A8C9UIH9_SERCA</name>
<protein>
    <submittedName>
        <fullName evidence="1">Uncharacterized protein</fullName>
    </submittedName>
</protein>
<keyword evidence="2" id="KW-1185">Reference proteome</keyword>
<proteinExistence type="predicted"/>
<dbReference type="Ensembl" id="ENSSCAT00000025812.1">
    <property type="protein sequence ID" value="ENSSCAP00000023178.1"/>
    <property type="gene ID" value="ENSSCAG00000016612.1"/>
</dbReference>
<organism evidence="1 2">
    <name type="scientific">Serinus canaria</name>
    <name type="common">Island canary</name>
    <name type="synonym">Fringilla canaria</name>
    <dbReference type="NCBI Taxonomy" id="9135"/>
    <lineage>
        <taxon>Eukaryota</taxon>
        <taxon>Metazoa</taxon>
        <taxon>Chordata</taxon>
        <taxon>Craniata</taxon>
        <taxon>Vertebrata</taxon>
        <taxon>Euteleostomi</taxon>
        <taxon>Archelosauria</taxon>
        <taxon>Archosauria</taxon>
        <taxon>Dinosauria</taxon>
        <taxon>Saurischia</taxon>
        <taxon>Theropoda</taxon>
        <taxon>Coelurosauria</taxon>
        <taxon>Aves</taxon>
        <taxon>Neognathae</taxon>
        <taxon>Neoaves</taxon>
        <taxon>Telluraves</taxon>
        <taxon>Australaves</taxon>
        <taxon>Passeriformes</taxon>
        <taxon>Passeroidea</taxon>
        <taxon>Fringillidae</taxon>
        <taxon>Carduelinae</taxon>
        <taxon>Serinus</taxon>
    </lineage>
</organism>